<evidence type="ECO:0000256" key="4">
    <source>
        <dbReference type="ARBA" id="ARBA00022500"/>
    </source>
</evidence>
<dbReference type="SUPFAM" id="SSF55785">
    <property type="entry name" value="PYP-like sensor domain (PAS domain)"/>
    <property type="match status" value="1"/>
</dbReference>
<dbReference type="InterPro" id="IPR004089">
    <property type="entry name" value="MCPsignal_dom"/>
</dbReference>
<dbReference type="EMBL" id="LT629748">
    <property type="protein sequence ID" value="SDS06992.1"/>
    <property type="molecule type" value="Genomic_DNA"/>
</dbReference>
<dbReference type="GO" id="GO:0007165">
    <property type="term" value="P:signal transduction"/>
    <property type="evidence" value="ECO:0007669"/>
    <property type="project" value="UniProtKB-KW"/>
</dbReference>
<dbReference type="NCBIfam" id="TIGR00229">
    <property type="entry name" value="sensory_box"/>
    <property type="match status" value="1"/>
</dbReference>
<keyword evidence="7 12" id="KW-1133">Transmembrane helix</keyword>
<feature type="domain" description="PAS" evidence="14">
    <location>
        <begin position="21"/>
        <end position="76"/>
    </location>
</feature>
<protein>
    <submittedName>
        <fullName evidence="16">Methyl-accepting chemotaxis sensory transducer with Pas/Pac sensor</fullName>
    </submittedName>
</protein>
<evidence type="ECO:0000313" key="16">
    <source>
        <dbReference type="EMBL" id="SDS06992.1"/>
    </source>
</evidence>
<dbReference type="AlphaFoldDB" id="A0A1H1P725"/>
<dbReference type="Gene3D" id="3.30.450.20">
    <property type="entry name" value="PAS domain"/>
    <property type="match status" value="1"/>
</dbReference>
<name>A0A1H1P725_9GAMM</name>
<dbReference type="PROSITE" id="PS50192">
    <property type="entry name" value="T_SNARE"/>
    <property type="match status" value="1"/>
</dbReference>
<dbReference type="RefSeq" id="WP_090272411.1">
    <property type="nucleotide sequence ID" value="NZ_LT629748.1"/>
</dbReference>
<dbReference type="SUPFAM" id="SSF58104">
    <property type="entry name" value="Methyl-accepting chemotaxis protein (MCP) signaling domain"/>
    <property type="match status" value="1"/>
</dbReference>
<dbReference type="SMART" id="SM00283">
    <property type="entry name" value="MA"/>
    <property type="match status" value="1"/>
</dbReference>
<dbReference type="PANTHER" id="PTHR32089">
    <property type="entry name" value="METHYL-ACCEPTING CHEMOTAXIS PROTEIN MCPB"/>
    <property type="match status" value="1"/>
</dbReference>
<evidence type="ECO:0000256" key="7">
    <source>
        <dbReference type="ARBA" id="ARBA00022989"/>
    </source>
</evidence>
<evidence type="ECO:0000256" key="12">
    <source>
        <dbReference type="SAM" id="Phobius"/>
    </source>
</evidence>
<keyword evidence="9 11" id="KW-0807">Transducer</keyword>
<dbReference type="PROSITE" id="PS50112">
    <property type="entry name" value="PAS"/>
    <property type="match status" value="1"/>
</dbReference>
<dbReference type="Pfam" id="PF00015">
    <property type="entry name" value="MCPsignal"/>
    <property type="match status" value="1"/>
</dbReference>
<dbReference type="FunFam" id="3.30.450.20:FF:000046">
    <property type="entry name" value="Aerotaxis sensor receptor"/>
    <property type="match status" value="1"/>
</dbReference>
<evidence type="ECO:0000256" key="8">
    <source>
        <dbReference type="ARBA" id="ARBA00023136"/>
    </source>
</evidence>
<dbReference type="CDD" id="cd00130">
    <property type="entry name" value="PAS"/>
    <property type="match status" value="1"/>
</dbReference>
<organism evidence="16 17">
    <name type="scientific">Halopseudomonas litoralis</name>
    <dbReference type="NCBI Taxonomy" id="797277"/>
    <lineage>
        <taxon>Bacteria</taxon>
        <taxon>Pseudomonadati</taxon>
        <taxon>Pseudomonadota</taxon>
        <taxon>Gammaproteobacteria</taxon>
        <taxon>Pseudomonadales</taxon>
        <taxon>Pseudomonadaceae</taxon>
        <taxon>Halopseudomonas</taxon>
    </lineage>
</organism>
<evidence type="ECO:0000259" key="13">
    <source>
        <dbReference type="PROSITE" id="PS50111"/>
    </source>
</evidence>
<keyword evidence="4" id="KW-0145">Chemotaxis</keyword>
<dbReference type="CDD" id="cd11386">
    <property type="entry name" value="MCP_signal"/>
    <property type="match status" value="1"/>
</dbReference>
<sequence>MRKNLPVTQRERTFSSDQRLISTTNLKGVITYCNDEFIDISGFTREELIGQAHNIVRHPDMPHAVYTHLWNDLKQGHSWMGIVKNRCKNGDHYWVNAFITPIRENDQLVGFESVRTKTTPEQVARATRLFAQLNAGKKALPFDWAALLQVLLPAALLSVLGGLAVHFLGPWGLLPAAAIAGPAGFVLKKVRDRTLLRMVTEGAENTISDPFLAQMYTDHSGPLGQLEMALNSQQAQLRTCITRVADGTRVLRRQAQDVSNLSKSSSEQLERQRNETDMVATAINEMSAATQEVASNVHRAADAANSAHQQTEQGSMLAGQARDAIEMLSASVGSAATLASQLADDAQEIGTVVDVIQSIAAQTNLLALNAAIEAARAGEQGRGFAVVADEVRALAKRTADATEQIHGLIANLQQATGRAVSTMHAGSEQADLGVAQVTQVDDALTNIRRAIGQVSDMTGQIASAAEEQGAVVEEINHNITNIAALSDQTATQARRSTELNLELAATATHQSDLVERFNRR</sequence>
<evidence type="ECO:0000256" key="2">
    <source>
        <dbReference type="ARBA" id="ARBA00022475"/>
    </source>
</evidence>
<feature type="domain" description="T-SNARE coiled-coil homology" evidence="15">
    <location>
        <begin position="434"/>
        <end position="496"/>
    </location>
</feature>
<dbReference type="STRING" id="797277.SAMN05216198_1107"/>
<gene>
    <name evidence="16" type="ORF">SAMN05216198_1107</name>
</gene>
<dbReference type="SMART" id="SM00091">
    <property type="entry name" value="PAS"/>
    <property type="match status" value="1"/>
</dbReference>
<feature type="transmembrane region" description="Helical" evidence="12">
    <location>
        <begin position="144"/>
        <end position="165"/>
    </location>
</feature>
<evidence type="ECO:0000256" key="6">
    <source>
        <dbReference type="ARBA" id="ARBA00022692"/>
    </source>
</evidence>
<dbReference type="InterPro" id="IPR035965">
    <property type="entry name" value="PAS-like_dom_sf"/>
</dbReference>
<proteinExistence type="inferred from homology"/>
<dbReference type="Pfam" id="PF08447">
    <property type="entry name" value="PAS_3"/>
    <property type="match status" value="1"/>
</dbReference>
<evidence type="ECO:0000256" key="5">
    <source>
        <dbReference type="ARBA" id="ARBA00022519"/>
    </source>
</evidence>
<evidence type="ECO:0000256" key="1">
    <source>
        <dbReference type="ARBA" id="ARBA00004429"/>
    </source>
</evidence>
<keyword evidence="3" id="KW-0488">Methylation</keyword>
<dbReference type="Gene3D" id="1.10.287.950">
    <property type="entry name" value="Methyl-accepting chemotaxis protein"/>
    <property type="match status" value="1"/>
</dbReference>
<dbReference type="InterPro" id="IPR000727">
    <property type="entry name" value="T_SNARE_dom"/>
</dbReference>
<dbReference type="PRINTS" id="PR00260">
    <property type="entry name" value="CHEMTRNSDUCR"/>
</dbReference>
<keyword evidence="17" id="KW-1185">Reference proteome</keyword>
<dbReference type="InterPro" id="IPR013655">
    <property type="entry name" value="PAS_fold_3"/>
</dbReference>
<dbReference type="PANTHER" id="PTHR32089:SF74">
    <property type="entry name" value="METHYL-ACCEPTING CHEMOTAXIS PROTEIN AER"/>
    <property type="match status" value="1"/>
</dbReference>
<dbReference type="InterPro" id="IPR004090">
    <property type="entry name" value="Chemotax_Me-accpt_rcpt"/>
</dbReference>
<dbReference type="FunFam" id="1.10.287.950:FF:000001">
    <property type="entry name" value="Methyl-accepting chemotaxis sensory transducer"/>
    <property type="match status" value="1"/>
</dbReference>
<evidence type="ECO:0000259" key="15">
    <source>
        <dbReference type="PROSITE" id="PS50192"/>
    </source>
</evidence>
<dbReference type="InterPro" id="IPR000014">
    <property type="entry name" value="PAS"/>
</dbReference>
<evidence type="ECO:0000256" key="11">
    <source>
        <dbReference type="PROSITE-ProRule" id="PRU00284"/>
    </source>
</evidence>
<keyword evidence="5" id="KW-0997">Cell inner membrane</keyword>
<evidence type="ECO:0000256" key="3">
    <source>
        <dbReference type="ARBA" id="ARBA00022481"/>
    </source>
</evidence>
<feature type="domain" description="Methyl-accepting transducer" evidence="13">
    <location>
        <begin position="247"/>
        <end position="483"/>
    </location>
</feature>
<evidence type="ECO:0000256" key="9">
    <source>
        <dbReference type="ARBA" id="ARBA00023224"/>
    </source>
</evidence>
<accession>A0A1H1P725</accession>
<dbReference type="GO" id="GO:0052131">
    <property type="term" value="P:positive aerotaxis"/>
    <property type="evidence" value="ECO:0007669"/>
    <property type="project" value="UniProtKB-ARBA"/>
</dbReference>
<evidence type="ECO:0000259" key="14">
    <source>
        <dbReference type="PROSITE" id="PS50112"/>
    </source>
</evidence>
<evidence type="ECO:0000256" key="10">
    <source>
        <dbReference type="ARBA" id="ARBA00029447"/>
    </source>
</evidence>
<dbReference type="Proteomes" id="UP000243426">
    <property type="component" value="Chromosome I"/>
</dbReference>
<comment type="similarity">
    <text evidence="10">Belongs to the methyl-accepting chemotaxis (MCP) protein family.</text>
</comment>
<dbReference type="OrthoDB" id="5675566at2"/>
<comment type="subcellular location">
    <subcellularLocation>
        <location evidence="1">Cell inner membrane</location>
        <topology evidence="1">Multi-pass membrane protein</topology>
    </subcellularLocation>
</comment>
<dbReference type="GO" id="GO:0004888">
    <property type="term" value="F:transmembrane signaling receptor activity"/>
    <property type="evidence" value="ECO:0007669"/>
    <property type="project" value="InterPro"/>
</dbReference>
<keyword evidence="8 12" id="KW-0472">Membrane</keyword>
<reference evidence="17" key="1">
    <citation type="submission" date="2016-10" db="EMBL/GenBank/DDBJ databases">
        <authorList>
            <person name="Varghese N."/>
            <person name="Submissions S."/>
        </authorList>
    </citation>
    <scope>NUCLEOTIDE SEQUENCE [LARGE SCALE GENOMIC DNA]</scope>
    <source>
        <strain evidence="17">2SM5</strain>
    </source>
</reference>
<keyword evidence="6 12" id="KW-0812">Transmembrane</keyword>
<dbReference type="PROSITE" id="PS50111">
    <property type="entry name" value="CHEMOTAXIS_TRANSDUC_2"/>
    <property type="match status" value="1"/>
</dbReference>
<evidence type="ECO:0000313" key="17">
    <source>
        <dbReference type="Proteomes" id="UP000243426"/>
    </source>
</evidence>
<dbReference type="GO" id="GO:0005886">
    <property type="term" value="C:plasma membrane"/>
    <property type="evidence" value="ECO:0007669"/>
    <property type="project" value="UniProtKB-SubCell"/>
</dbReference>
<keyword evidence="2" id="KW-1003">Cell membrane</keyword>